<name>A0ABQ7AGY4_BRACR</name>
<dbReference type="EMBL" id="QGKV02002055">
    <property type="protein sequence ID" value="KAF3496999.1"/>
    <property type="molecule type" value="Genomic_DNA"/>
</dbReference>
<evidence type="ECO:0000313" key="2">
    <source>
        <dbReference type="Proteomes" id="UP000266723"/>
    </source>
</evidence>
<comment type="caution">
    <text evidence="1">The sequence shown here is derived from an EMBL/GenBank/DDBJ whole genome shotgun (WGS) entry which is preliminary data.</text>
</comment>
<gene>
    <name evidence="1" type="ORF">DY000_02053978</name>
</gene>
<protein>
    <submittedName>
        <fullName evidence="1">Uncharacterized protein</fullName>
    </submittedName>
</protein>
<accession>A0ABQ7AGY4</accession>
<dbReference type="Proteomes" id="UP000266723">
    <property type="component" value="Unassembled WGS sequence"/>
</dbReference>
<reference evidence="1 2" key="1">
    <citation type="journal article" date="2020" name="BMC Genomics">
        <title>Intraspecific diversification of the crop wild relative Brassica cretica Lam. using demographic model selection.</title>
        <authorList>
            <person name="Kioukis A."/>
            <person name="Michalopoulou V.A."/>
            <person name="Briers L."/>
            <person name="Pirintsos S."/>
            <person name="Studholme D.J."/>
            <person name="Pavlidis P."/>
            <person name="Sarris P.F."/>
        </authorList>
    </citation>
    <scope>NUCLEOTIDE SEQUENCE [LARGE SCALE GENOMIC DNA]</scope>
    <source>
        <strain evidence="2">cv. PFS-1207/04</strain>
    </source>
</reference>
<proteinExistence type="predicted"/>
<organism evidence="1 2">
    <name type="scientific">Brassica cretica</name>
    <name type="common">Mustard</name>
    <dbReference type="NCBI Taxonomy" id="69181"/>
    <lineage>
        <taxon>Eukaryota</taxon>
        <taxon>Viridiplantae</taxon>
        <taxon>Streptophyta</taxon>
        <taxon>Embryophyta</taxon>
        <taxon>Tracheophyta</taxon>
        <taxon>Spermatophyta</taxon>
        <taxon>Magnoliopsida</taxon>
        <taxon>eudicotyledons</taxon>
        <taxon>Gunneridae</taxon>
        <taxon>Pentapetalae</taxon>
        <taxon>rosids</taxon>
        <taxon>malvids</taxon>
        <taxon>Brassicales</taxon>
        <taxon>Brassicaceae</taxon>
        <taxon>Brassiceae</taxon>
        <taxon>Brassica</taxon>
    </lineage>
</organism>
<evidence type="ECO:0000313" key="1">
    <source>
        <dbReference type="EMBL" id="KAF3496999.1"/>
    </source>
</evidence>
<sequence>MKPSKDDDCLAPHGVSSVASRLLRQKNDANPFGRRVFRHRLRRVEGDVNRLTHPVLRQGNTT</sequence>
<keyword evidence="2" id="KW-1185">Reference proteome</keyword>